<dbReference type="InterPro" id="IPR014013">
    <property type="entry name" value="Helic_SF1/SF2_ATP-bd_DinG/Rad3"/>
</dbReference>
<keyword evidence="1" id="KW-0547">Nucleotide-binding</keyword>
<evidence type="ECO:0000256" key="1">
    <source>
        <dbReference type="ARBA" id="ARBA00022741"/>
    </source>
</evidence>
<dbReference type="GO" id="GO:0003678">
    <property type="term" value="F:DNA helicase activity"/>
    <property type="evidence" value="ECO:0007669"/>
    <property type="project" value="InterPro"/>
</dbReference>
<protein>
    <recommendedName>
        <fullName evidence="5">Helicase ATP-binding domain-containing protein</fullName>
    </recommendedName>
</protein>
<dbReference type="PANTHER" id="PTHR11472:SF34">
    <property type="entry name" value="REGULATOR OF TELOMERE ELONGATION HELICASE 1"/>
    <property type="match status" value="1"/>
</dbReference>
<name>A0A2N9G2U1_FAGSY</name>
<reference evidence="6" key="1">
    <citation type="submission" date="2018-02" db="EMBL/GenBank/DDBJ databases">
        <authorList>
            <person name="Cohen D.B."/>
            <person name="Kent A.D."/>
        </authorList>
    </citation>
    <scope>NUCLEOTIDE SEQUENCE</scope>
</reference>
<dbReference type="AlphaFoldDB" id="A0A2N9G2U1"/>
<dbReference type="GO" id="GO:0003677">
    <property type="term" value="F:DNA binding"/>
    <property type="evidence" value="ECO:0007669"/>
    <property type="project" value="InterPro"/>
</dbReference>
<evidence type="ECO:0000256" key="2">
    <source>
        <dbReference type="ARBA" id="ARBA00022801"/>
    </source>
</evidence>
<dbReference type="PANTHER" id="PTHR11472">
    <property type="entry name" value="DNA REPAIR DEAD HELICASE RAD3/XP-D SUBFAMILY MEMBER"/>
    <property type="match status" value="1"/>
</dbReference>
<evidence type="ECO:0000259" key="5">
    <source>
        <dbReference type="PROSITE" id="PS51193"/>
    </source>
</evidence>
<feature type="domain" description="Helicase ATP-binding" evidence="5">
    <location>
        <begin position="7"/>
        <end position="197"/>
    </location>
</feature>
<dbReference type="InterPro" id="IPR045028">
    <property type="entry name" value="DinG/Rad3-like"/>
</dbReference>
<dbReference type="GO" id="GO:0016818">
    <property type="term" value="F:hydrolase activity, acting on acid anhydrides, in phosphorus-containing anhydrides"/>
    <property type="evidence" value="ECO:0007669"/>
    <property type="project" value="InterPro"/>
</dbReference>
<proteinExistence type="predicted"/>
<evidence type="ECO:0000256" key="4">
    <source>
        <dbReference type="SAM" id="MobiDB-lite"/>
    </source>
</evidence>
<dbReference type="GO" id="GO:1904430">
    <property type="term" value="P:negative regulation of t-circle formation"/>
    <property type="evidence" value="ECO:0007669"/>
    <property type="project" value="TreeGrafter"/>
</dbReference>
<dbReference type="InterPro" id="IPR027417">
    <property type="entry name" value="P-loop_NTPase"/>
</dbReference>
<sequence length="197" mass="22083">MPTYKIRGIDVDFPFEAYDSQLIYMEKVIQSLQEKCNALLESPTGTGKTLCLLCATLAWRKSLGGFSTGMGVRSSQSEGSKSDVSPSQAARSNLPTIVYTSRTHSQIRQVIQELKRTCYRPKMVVLGSREQLCIHDKVSLLRGKTQTNACHLRCRKRGKLNCAHYSQVADYMKKNLHLGDEPIDIEDLVNVGKRFGP</sequence>
<dbReference type="GO" id="GO:0090657">
    <property type="term" value="P:telomeric loop disassembly"/>
    <property type="evidence" value="ECO:0007669"/>
    <property type="project" value="TreeGrafter"/>
</dbReference>
<dbReference type="Gene3D" id="3.40.50.300">
    <property type="entry name" value="P-loop containing nucleotide triphosphate hydrolases"/>
    <property type="match status" value="1"/>
</dbReference>
<feature type="region of interest" description="Disordered" evidence="4">
    <location>
        <begin position="70"/>
        <end position="89"/>
    </location>
</feature>
<organism evidence="6">
    <name type="scientific">Fagus sylvatica</name>
    <name type="common">Beechnut</name>
    <dbReference type="NCBI Taxonomy" id="28930"/>
    <lineage>
        <taxon>Eukaryota</taxon>
        <taxon>Viridiplantae</taxon>
        <taxon>Streptophyta</taxon>
        <taxon>Embryophyta</taxon>
        <taxon>Tracheophyta</taxon>
        <taxon>Spermatophyta</taxon>
        <taxon>Magnoliopsida</taxon>
        <taxon>eudicotyledons</taxon>
        <taxon>Gunneridae</taxon>
        <taxon>Pentapetalae</taxon>
        <taxon>rosids</taxon>
        <taxon>fabids</taxon>
        <taxon>Fagales</taxon>
        <taxon>Fagaceae</taxon>
        <taxon>Fagus</taxon>
    </lineage>
</organism>
<dbReference type="SMART" id="SM00488">
    <property type="entry name" value="DEXDc2"/>
    <property type="match status" value="1"/>
</dbReference>
<dbReference type="InterPro" id="IPR006554">
    <property type="entry name" value="Helicase-like_DEXD_c2"/>
</dbReference>
<keyword evidence="3" id="KW-0067">ATP-binding</keyword>
<dbReference type="GO" id="GO:0070182">
    <property type="term" value="F:DNA polymerase binding"/>
    <property type="evidence" value="ECO:0007669"/>
    <property type="project" value="TreeGrafter"/>
</dbReference>
<evidence type="ECO:0000313" key="6">
    <source>
        <dbReference type="EMBL" id="SPC93872.1"/>
    </source>
</evidence>
<dbReference type="GO" id="GO:0005634">
    <property type="term" value="C:nucleus"/>
    <property type="evidence" value="ECO:0007669"/>
    <property type="project" value="TreeGrafter"/>
</dbReference>
<gene>
    <name evidence="6" type="ORF">FSB_LOCUS21754</name>
</gene>
<dbReference type="SUPFAM" id="SSF52540">
    <property type="entry name" value="P-loop containing nucleoside triphosphate hydrolases"/>
    <property type="match status" value="1"/>
</dbReference>
<dbReference type="GO" id="GO:0010569">
    <property type="term" value="P:regulation of double-strand break repair via homologous recombination"/>
    <property type="evidence" value="ECO:0007669"/>
    <property type="project" value="TreeGrafter"/>
</dbReference>
<feature type="compositionally biased region" description="Polar residues" evidence="4">
    <location>
        <begin position="73"/>
        <end position="89"/>
    </location>
</feature>
<accession>A0A2N9G2U1</accession>
<dbReference type="GO" id="GO:0045910">
    <property type="term" value="P:negative regulation of DNA recombination"/>
    <property type="evidence" value="ECO:0007669"/>
    <property type="project" value="TreeGrafter"/>
</dbReference>
<dbReference type="Pfam" id="PF06733">
    <property type="entry name" value="DEAD_2"/>
    <property type="match status" value="1"/>
</dbReference>
<evidence type="ECO:0000256" key="3">
    <source>
        <dbReference type="ARBA" id="ARBA00022840"/>
    </source>
</evidence>
<dbReference type="PROSITE" id="PS51193">
    <property type="entry name" value="HELICASE_ATP_BIND_2"/>
    <property type="match status" value="1"/>
</dbReference>
<dbReference type="EMBL" id="OIVN01001433">
    <property type="protein sequence ID" value="SPC93872.1"/>
    <property type="molecule type" value="Genomic_DNA"/>
</dbReference>
<dbReference type="InterPro" id="IPR010614">
    <property type="entry name" value="RAD3-like_helicase_DEAD"/>
</dbReference>
<dbReference type="GO" id="GO:0005524">
    <property type="term" value="F:ATP binding"/>
    <property type="evidence" value="ECO:0007669"/>
    <property type="project" value="UniProtKB-KW"/>
</dbReference>
<keyword evidence="2" id="KW-0378">Hydrolase</keyword>